<keyword evidence="12" id="KW-1185">Reference proteome</keyword>
<comment type="similarity">
    <text evidence="8">Belongs to the glycosyltransferase 2 family. CrtQ subfamily.</text>
</comment>
<evidence type="ECO:0000256" key="4">
    <source>
        <dbReference type="ARBA" id="ARBA00022679"/>
    </source>
</evidence>
<evidence type="ECO:0000256" key="5">
    <source>
        <dbReference type="ARBA" id="ARBA00023136"/>
    </source>
</evidence>
<evidence type="ECO:0000256" key="9">
    <source>
        <dbReference type="ARBA" id="ARBA00040345"/>
    </source>
</evidence>
<organism evidence="11 12">
    <name type="scientific">Microbacterium oleivorans</name>
    <dbReference type="NCBI Taxonomy" id="273677"/>
    <lineage>
        <taxon>Bacteria</taxon>
        <taxon>Bacillati</taxon>
        <taxon>Actinomycetota</taxon>
        <taxon>Actinomycetes</taxon>
        <taxon>Micrococcales</taxon>
        <taxon>Microbacteriaceae</taxon>
        <taxon>Microbacterium</taxon>
    </lineage>
</organism>
<feature type="domain" description="Glycosyltransferase 2-like" evidence="10">
    <location>
        <begin position="14"/>
        <end position="166"/>
    </location>
</feature>
<comment type="pathway">
    <text evidence="7">Carotenoid biosynthesis; staphyloxanthin biosynthesis; staphyloxanthin from farnesyl diphosphate: step 4/5.</text>
</comment>
<evidence type="ECO:0000256" key="8">
    <source>
        <dbReference type="ARBA" id="ARBA00038120"/>
    </source>
</evidence>
<keyword evidence="2" id="KW-1003">Cell membrane</keyword>
<evidence type="ECO:0000256" key="6">
    <source>
        <dbReference type="ARBA" id="ARBA00037281"/>
    </source>
</evidence>
<dbReference type="InterPro" id="IPR001173">
    <property type="entry name" value="Glyco_trans_2-like"/>
</dbReference>
<dbReference type="SUPFAM" id="SSF53448">
    <property type="entry name" value="Nucleotide-diphospho-sugar transferases"/>
    <property type="match status" value="1"/>
</dbReference>
<accession>A0A031G090</accession>
<name>A0A031G090_9MICO</name>
<evidence type="ECO:0000259" key="10">
    <source>
        <dbReference type="Pfam" id="PF00535"/>
    </source>
</evidence>
<dbReference type="Pfam" id="PF00535">
    <property type="entry name" value="Glycos_transf_2"/>
    <property type="match status" value="1"/>
</dbReference>
<dbReference type="GO" id="GO:0005886">
    <property type="term" value="C:plasma membrane"/>
    <property type="evidence" value="ECO:0007669"/>
    <property type="project" value="UniProtKB-SubCell"/>
</dbReference>
<dbReference type="PANTHER" id="PTHR43646">
    <property type="entry name" value="GLYCOSYLTRANSFERASE"/>
    <property type="match status" value="1"/>
</dbReference>
<comment type="function">
    <text evidence="6">Catalyzes the glycosylation of 4,4'-diaponeurosporenoate, i.e. the esterification of glucose at the C1'' position with the carboxyl group of 4,4'-diaponeurosporenic acid, to form glycosyl-4,4'-diaponeurosporenoate. This is a step in the biosynthesis of staphyloxanthin, an orange pigment present in most staphylococci strains.</text>
</comment>
<proteinExistence type="inferred from homology"/>
<comment type="subcellular location">
    <subcellularLocation>
        <location evidence="1">Cell membrane</location>
    </subcellularLocation>
</comment>
<sequence>MTAEGPRPTAGSVTVVIPVKDDAAGLRRCLRALALQTEPADEIIVVDNGSQDDSARVAREGGATVLACERPGIPAAAAVGYDAAAGELILRLDADCLPAATWVETMRTFAGRRPDVDVFAGGARFIDGPRTLRSTLAAAYLGVYALVLTPTLGHLPLFGSNLGMRRDAWQRVSATVHRDDPEIHDDLDLSFHLGERHRIRFVPAAAMGISMRPFSSASAFLQRVDRGRRTVVRHWPADFPPLRWARLTRRRTARRITPSEPTG</sequence>
<evidence type="ECO:0000256" key="3">
    <source>
        <dbReference type="ARBA" id="ARBA00022676"/>
    </source>
</evidence>
<evidence type="ECO:0000313" key="12">
    <source>
        <dbReference type="Proteomes" id="UP000024001"/>
    </source>
</evidence>
<evidence type="ECO:0000313" key="11">
    <source>
        <dbReference type="EMBL" id="EZP29937.1"/>
    </source>
</evidence>
<dbReference type="InterPro" id="IPR029044">
    <property type="entry name" value="Nucleotide-diphossugar_trans"/>
</dbReference>
<dbReference type="Proteomes" id="UP000024001">
    <property type="component" value="Unassembled WGS sequence"/>
</dbReference>
<evidence type="ECO:0000256" key="1">
    <source>
        <dbReference type="ARBA" id="ARBA00004236"/>
    </source>
</evidence>
<protein>
    <recommendedName>
        <fullName evidence="9">4,4'-diaponeurosporenoate glycosyltransferase</fullName>
    </recommendedName>
</protein>
<comment type="caution">
    <text evidence="11">The sequence shown here is derived from an EMBL/GenBank/DDBJ whole genome shotgun (WGS) entry which is preliminary data.</text>
</comment>
<dbReference type="GO" id="GO:0016757">
    <property type="term" value="F:glycosyltransferase activity"/>
    <property type="evidence" value="ECO:0007669"/>
    <property type="project" value="UniProtKB-KW"/>
</dbReference>
<keyword evidence="5" id="KW-0472">Membrane</keyword>
<dbReference type="AlphaFoldDB" id="A0A031G090"/>
<dbReference type="PANTHER" id="PTHR43646:SF2">
    <property type="entry name" value="GLYCOSYLTRANSFERASE 2-LIKE DOMAIN-CONTAINING PROTEIN"/>
    <property type="match status" value="1"/>
</dbReference>
<dbReference type="OrthoDB" id="9802632at2"/>
<keyword evidence="4 11" id="KW-0808">Transferase</keyword>
<dbReference type="CDD" id="cd00761">
    <property type="entry name" value="Glyco_tranf_GTA_type"/>
    <property type="match status" value="1"/>
</dbReference>
<evidence type="ECO:0000256" key="7">
    <source>
        <dbReference type="ARBA" id="ARBA00037904"/>
    </source>
</evidence>
<reference evidence="11 12" key="1">
    <citation type="submission" date="2014-03" db="EMBL/GenBank/DDBJ databases">
        <title>Draft Genome Sequences of 13 Willow Endophytes.</title>
        <authorList>
            <person name="Gan H.Y."/>
            <person name="Gan H.M."/>
            <person name="Savka M.A."/>
            <person name="Hudson A.O."/>
        </authorList>
    </citation>
    <scope>NUCLEOTIDE SEQUENCE [LARGE SCALE GENOMIC DNA]</scope>
    <source>
        <strain evidence="11 12">RIT293</strain>
    </source>
</reference>
<dbReference type="RefSeq" id="WP_036309315.1">
    <property type="nucleotide sequence ID" value="NZ_JFYO01000001.1"/>
</dbReference>
<keyword evidence="3" id="KW-0328">Glycosyltransferase</keyword>
<dbReference type="eggNOG" id="COG1215">
    <property type="taxonomic scope" value="Bacteria"/>
</dbReference>
<dbReference type="Gene3D" id="3.90.550.10">
    <property type="entry name" value="Spore Coat Polysaccharide Biosynthesis Protein SpsA, Chain A"/>
    <property type="match status" value="1"/>
</dbReference>
<evidence type="ECO:0000256" key="2">
    <source>
        <dbReference type="ARBA" id="ARBA00022475"/>
    </source>
</evidence>
<gene>
    <name evidence="11" type="ORF">BW34_00567</name>
</gene>
<dbReference type="EMBL" id="JFYO01000001">
    <property type="protein sequence ID" value="EZP29937.1"/>
    <property type="molecule type" value="Genomic_DNA"/>
</dbReference>
<dbReference type="PATRIC" id="fig|273677.3.peg.557"/>